<dbReference type="InterPro" id="IPR051908">
    <property type="entry name" value="Ribosomal_N-acetyltransferase"/>
</dbReference>
<dbReference type="Gene3D" id="3.40.630.30">
    <property type="match status" value="1"/>
</dbReference>
<dbReference type="KEGG" id="mmed:Mame_01742"/>
<dbReference type="PROSITE" id="PS51186">
    <property type="entry name" value="GNAT"/>
    <property type="match status" value="1"/>
</dbReference>
<dbReference type="EC" id="2.3.1.-" evidence="2"/>
<keyword evidence="2" id="KW-0012">Acyltransferase</keyword>
<keyword evidence="3" id="KW-1185">Reference proteome</keyword>
<dbReference type="EMBL" id="CP020330">
    <property type="protein sequence ID" value="AQZ51088.1"/>
    <property type="molecule type" value="Genomic_DNA"/>
</dbReference>
<evidence type="ECO:0000259" key="1">
    <source>
        <dbReference type="PROSITE" id="PS51186"/>
    </source>
</evidence>
<evidence type="ECO:0000313" key="3">
    <source>
        <dbReference type="Proteomes" id="UP000191135"/>
    </source>
</evidence>
<dbReference type="GO" id="GO:0008999">
    <property type="term" value="F:protein-N-terminal-alanine acetyltransferase activity"/>
    <property type="evidence" value="ECO:0007669"/>
    <property type="project" value="TreeGrafter"/>
</dbReference>
<dbReference type="GO" id="GO:1990189">
    <property type="term" value="F:protein N-terminal-serine acetyltransferase activity"/>
    <property type="evidence" value="ECO:0007669"/>
    <property type="project" value="TreeGrafter"/>
</dbReference>
<feature type="domain" description="N-acetyltransferase" evidence="1">
    <location>
        <begin position="35"/>
        <end position="183"/>
    </location>
</feature>
<dbReference type="InterPro" id="IPR000182">
    <property type="entry name" value="GNAT_dom"/>
</dbReference>
<dbReference type="GO" id="GO:0005737">
    <property type="term" value="C:cytoplasm"/>
    <property type="evidence" value="ECO:0007669"/>
    <property type="project" value="TreeGrafter"/>
</dbReference>
<dbReference type="eggNOG" id="COG1670">
    <property type="taxonomic scope" value="Bacteria"/>
</dbReference>
<dbReference type="OrthoDB" id="5295305at2"/>
<dbReference type="STRING" id="1122214.Mame_01742"/>
<name>A0A1U9Z099_9HYPH</name>
<reference evidence="2 3" key="1">
    <citation type="submission" date="2017-03" db="EMBL/GenBank/DDBJ databases">
        <title>Foreign affairs: Plasmid Transfer between Roseobacters and Rhizobia.</title>
        <authorList>
            <person name="Bartling P."/>
            <person name="Bunk B."/>
            <person name="Overmann J."/>
            <person name="Brinkmann H."/>
            <person name="Petersen J."/>
        </authorList>
    </citation>
    <scope>NUCLEOTIDE SEQUENCE [LARGE SCALE GENOMIC DNA]</scope>
    <source>
        <strain evidence="2 3">MACL11</strain>
    </source>
</reference>
<evidence type="ECO:0000313" key="2">
    <source>
        <dbReference type="EMBL" id="AQZ51088.1"/>
    </source>
</evidence>
<dbReference type="Pfam" id="PF13302">
    <property type="entry name" value="Acetyltransf_3"/>
    <property type="match status" value="1"/>
</dbReference>
<dbReference type="Proteomes" id="UP000191135">
    <property type="component" value="Chromosome"/>
</dbReference>
<proteinExistence type="predicted"/>
<dbReference type="PANTHER" id="PTHR43441:SF2">
    <property type="entry name" value="FAMILY ACETYLTRANSFERASE, PUTATIVE (AFU_ORTHOLOGUE AFUA_7G00850)-RELATED"/>
    <property type="match status" value="1"/>
</dbReference>
<organism evidence="2 3">
    <name type="scientific">Martelella mediterranea DSM 17316</name>
    <dbReference type="NCBI Taxonomy" id="1122214"/>
    <lineage>
        <taxon>Bacteria</taxon>
        <taxon>Pseudomonadati</taxon>
        <taxon>Pseudomonadota</taxon>
        <taxon>Alphaproteobacteria</taxon>
        <taxon>Hyphomicrobiales</taxon>
        <taxon>Aurantimonadaceae</taxon>
        <taxon>Martelella</taxon>
    </lineage>
</organism>
<dbReference type="SUPFAM" id="SSF55729">
    <property type="entry name" value="Acyl-CoA N-acyltransferases (Nat)"/>
    <property type="match status" value="1"/>
</dbReference>
<dbReference type="InterPro" id="IPR016181">
    <property type="entry name" value="Acyl_CoA_acyltransferase"/>
</dbReference>
<dbReference type="FunFam" id="3.40.630.30:FF:000047">
    <property type="entry name" value="Acetyltransferase, GNAT family"/>
    <property type="match status" value="1"/>
</dbReference>
<accession>A0A1U9Z099</accession>
<dbReference type="PANTHER" id="PTHR43441">
    <property type="entry name" value="RIBOSOMAL-PROTEIN-SERINE ACETYLTRANSFERASE"/>
    <property type="match status" value="1"/>
</dbReference>
<keyword evidence="2" id="KW-0808">Transferase</keyword>
<gene>
    <name evidence="2" type="primary">ydaF_1</name>
    <name evidence="2" type="ORF">Mame_01742</name>
</gene>
<dbReference type="AlphaFoldDB" id="A0A1U9Z099"/>
<protein>
    <submittedName>
        <fullName evidence="2">Putative ribosomal N-acetyltransferase YdaF</fullName>
        <ecNumber evidence="2">2.3.1.-</ecNumber>
    </submittedName>
</protein>
<sequence length="230" mass="25874">MQDLTKFSPRARPQPVVAEGASVIVEPYDGERHAVELWEGLGGAADAINDLLKYFPNGQFAEPSDFRAWLDAENASGSYVTRVFRAKETGRLVGMASYMRLDEKNGVIEVGAVAHGPAMQRSTMATEVHYLMARHIFDDLGYRRYEWKLNNENEKSHASARRLGFTYEGVFRNHMVAKGRNRDTAWYAMIDSEWPARKAAFEAFLAPENFTADGRQIRTLAEIREAGAHG</sequence>
<dbReference type="RefSeq" id="WP_018067492.1">
    <property type="nucleotide sequence ID" value="NZ_AQWH01000043.1"/>
</dbReference>